<dbReference type="Proteomes" id="UP001165160">
    <property type="component" value="Unassembled WGS sequence"/>
</dbReference>
<sequence length="84" mass="9290">MTELKKRLSVVVKHGDNVMEKAKCKSVISNFISSYDELSCKRTINTSEKISPKCELALDRISQTCTSAGIAPLTKRHINVAPLI</sequence>
<keyword evidence="2" id="KW-1185">Reference proteome</keyword>
<proteinExistence type="predicted"/>
<comment type="caution">
    <text evidence="1">The sequence shown here is derived from an EMBL/GenBank/DDBJ whole genome shotgun (WGS) entry which is preliminary data.</text>
</comment>
<gene>
    <name evidence="1" type="ORF">TrVE_jg2394</name>
</gene>
<protein>
    <submittedName>
        <fullName evidence="1">Uncharacterized protein</fullName>
    </submittedName>
</protein>
<dbReference type="AlphaFoldDB" id="A0A9W7BBP8"/>
<dbReference type="EMBL" id="BRXX01000077">
    <property type="protein sequence ID" value="GMH88031.1"/>
    <property type="molecule type" value="Genomic_DNA"/>
</dbReference>
<evidence type="ECO:0000313" key="2">
    <source>
        <dbReference type="Proteomes" id="UP001165160"/>
    </source>
</evidence>
<reference evidence="2" key="1">
    <citation type="journal article" date="2023" name="Commun. Biol.">
        <title>Genome analysis of Parmales, the sister group of diatoms, reveals the evolutionary specialization of diatoms from phago-mixotrophs to photoautotrophs.</title>
        <authorList>
            <person name="Ban H."/>
            <person name="Sato S."/>
            <person name="Yoshikawa S."/>
            <person name="Yamada K."/>
            <person name="Nakamura Y."/>
            <person name="Ichinomiya M."/>
            <person name="Sato N."/>
            <person name="Blanc-Mathieu R."/>
            <person name="Endo H."/>
            <person name="Kuwata A."/>
            <person name="Ogata H."/>
        </authorList>
    </citation>
    <scope>NUCLEOTIDE SEQUENCE [LARGE SCALE GENOMIC DNA]</scope>
    <source>
        <strain evidence="2">NIES 3699</strain>
    </source>
</reference>
<name>A0A9W7BBP8_9STRA</name>
<organism evidence="1 2">
    <name type="scientific">Triparma verrucosa</name>
    <dbReference type="NCBI Taxonomy" id="1606542"/>
    <lineage>
        <taxon>Eukaryota</taxon>
        <taxon>Sar</taxon>
        <taxon>Stramenopiles</taxon>
        <taxon>Ochrophyta</taxon>
        <taxon>Bolidophyceae</taxon>
        <taxon>Parmales</taxon>
        <taxon>Triparmaceae</taxon>
        <taxon>Triparma</taxon>
    </lineage>
</organism>
<evidence type="ECO:0000313" key="1">
    <source>
        <dbReference type="EMBL" id="GMH88031.1"/>
    </source>
</evidence>
<accession>A0A9W7BBP8</accession>